<dbReference type="GO" id="GO:0008186">
    <property type="term" value="F:ATP-dependent activity, acting on RNA"/>
    <property type="evidence" value="ECO:0007669"/>
    <property type="project" value="InterPro"/>
</dbReference>
<reference evidence="1" key="1">
    <citation type="submission" date="2019-08" db="EMBL/GenBank/DDBJ databases">
        <authorList>
            <person name="Kucharzyk K."/>
            <person name="Murdoch R.W."/>
            <person name="Higgins S."/>
            <person name="Loffler F."/>
        </authorList>
    </citation>
    <scope>NUCLEOTIDE SEQUENCE</scope>
</reference>
<sequence>MKEGGSLTIIATAIVETGSRMDDMIYEEFKGTGNMELMLDRALQEQRIFPAVSIVRSGTRHDELLLSRDEETVALRVRRMIAGSSEQEGISMVLSMMDRTKDNEDFVARFDQWAKMMSNGGARQ</sequence>
<protein>
    <submittedName>
        <fullName evidence="1">Transcription termination factor Rho</fullName>
        <ecNumber evidence="1">3.6.4.-</ecNumber>
    </submittedName>
</protein>
<proteinExistence type="predicted"/>
<dbReference type="GO" id="GO:0003723">
    <property type="term" value="F:RNA binding"/>
    <property type="evidence" value="ECO:0007669"/>
    <property type="project" value="InterPro"/>
</dbReference>
<dbReference type="SUPFAM" id="SSF52540">
    <property type="entry name" value="P-loop containing nucleoside triphosphate hydrolases"/>
    <property type="match status" value="1"/>
</dbReference>
<dbReference type="Gene3D" id="3.40.50.300">
    <property type="entry name" value="P-loop containing nucleotide triphosphate hydrolases"/>
    <property type="match status" value="1"/>
</dbReference>
<dbReference type="InterPro" id="IPR027417">
    <property type="entry name" value="P-loop_NTPase"/>
</dbReference>
<dbReference type="EMBL" id="VSSQ01130104">
    <property type="protein sequence ID" value="MPN57939.1"/>
    <property type="molecule type" value="Genomic_DNA"/>
</dbReference>
<dbReference type="PANTHER" id="PTHR46425">
    <property type="entry name" value="TRANSCRIPTION TERMINATION FACTOR RHO"/>
    <property type="match status" value="1"/>
</dbReference>
<comment type="caution">
    <text evidence="1">The sequence shown here is derived from an EMBL/GenBank/DDBJ whole genome shotgun (WGS) entry which is preliminary data.</text>
</comment>
<dbReference type="GO" id="GO:0005524">
    <property type="term" value="F:ATP binding"/>
    <property type="evidence" value="ECO:0007669"/>
    <property type="project" value="InterPro"/>
</dbReference>
<dbReference type="InterPro" id="IPR004665">
    <property type="entry name" value="Term_rho"/>
</dbReference>
<dbReference type="GO" id="GO:0016787">
    <property type="term" value="F:hydrolase activity"/>
    <property type="evidence" value="ECO:0007669"/>
    <property type="project" value="UniProtKB-KW"/>
</dbReference>
<dbReference type="GO" id="GO:0006353">
    <property type="term" value="P:DNA-templated transcription termination"/>
    <property type="evidence" value="ECO:0007669"/>
    <property type="project" value="InterPro"/>
</dbReference>
<keyword evidence="1" id="KW-0378">Hydrolase</keyword>
<organism evidence="1">
    <name type="scientific">bioreactor metagenome</name>
    <dbReference type="NCBI Taxonomy" id="1076179"/>
    <lineage>
        <taxon>unclassified sequences</taxon>
        <taxon>metagenomes</taxon>
        <taxon>ecological metagenomes</taxon>
    </lineage>
</organism>
<evidence type="ECO:0000313" key="1">
    <source>
        <dbReference type="EMBL" id="MPN57939.1"/>
    </source>
</evidence>
<accession>A0A645J5F5</accession>
<name>A0A645J5F5_9ZZZZ</name>
<dbReference type="EC" id="3.6.4.-" evidence="1"/>
<gene>
    <name evidence="1" type="primary">rho_35</name>
    <name evidence="1" type="ORF">SDC9_205635</name>
</gene>
<dbReference type="AlphaFoldDB" id="A0A645J5F5"/>
<dbReference type="PANTHER" id="PTHR46425:SF1">
    <property type="entry name" value="TRANSCRIPTION TERMINATION FACTOR RHO"/>
    <property type="match status" value="1"/>
</dbReference>